<dbReference type="AlphaFoldDB" id="A0A9Q3HQ98"/>
<comment type="caution">
    <text evidence="1">The sequence shown here is derived from an EMBL/GenBank/DDBJ whole genome shotgun (WGS) entry which is preliminary data.</text>
</comment>
<name>A0A9Q3HQ98_9BASI</name>
<protein>
    <submittedName>
        <fullName evidence="1">Uncharacterized protein</fullName>
    </submittedName>
</protein>
<evidence type="ECO:0000313" key="1">
    <source>
        <dbReference type="EMBL" id="MBW0511299.1"/>
    </source>
</evidence>
<reference evidence="1" key="1">
    <citation type="submission" date="2021-03" db="EMBL/GenBank/DDBJ databases">
        <title>Draft genome sequence of rust myrtle Austropuccinia psidii MF-1, a brazilian biotype.</title>
        <authorList>
            <person name="Quecine M.C."/>
            <person name="Pachon D.M.R."/>
            <person name="Bonatelli M.L."/>
            <person name="Correr F.H."/>
            <person name="Franceschini L.M."/>
            <person name="Leite T.F."/>
            <person name="Margarido G.R.A."/>
            <person name="Almeida C.A."/>
            <person name="Ferrarezi J.A."/>
            <person name="Labate C.A."/>
        </authorList>
    </citation>
    <scope>NUCLEOTIDE SEQUENCE</scope>
    <source>
        <strain evidence="1">MF-1</strain>
    </source>
</reference>
<gene>
    <name evidence="1" type="ORF">O181_051014</name>
</gene>
<sequence>MSLKGKALINTIHNTWVITSHASSQRFGMLMLMHEMTSTPLSENIPPLPCLLLHMNWLPHSLLIISASDHAYAYYNIAFCIYSTYHPYASTPQPHHLCSLPCLGSCKALSCSQFTILILMNQFLLISPIYHLSAHTHIGFCFTASTSLPYNMLTLSHSCLIILKTYHDWDPALPYHVLNLTYLCSGNPRRCLASAPMPVHFSNLLFFHSTA</sequence>
<accession>A0A9Q3HQ98</accession>
<keyword evidence="2" id="KW-1185">Reference proteome</keyword>
<dbReference type="EMBL" id="AVOT02022119">
    <property type="protein sequence ID" value="MBW0511299.1"/>
    <property type="molecule type" value="Genomic_DNA"/>
</dbReference>
<dbReference type="Proteomes" id="UP000765509">
    <property type="component" value="Unassembled WGS sequence"/>
</dbReference>
<organism evidence="1 2">
    <name type="scientific">Austropuccinia psidii MF-1</name>
    <dbReference type="NCBI Taxonomy" id="1389203"/>
    <lineage>
        <taxon>Eukaryota</taxon>
        <taxon>Fungi</taxon>
        <taxon>Dikarya</taxon>
        <taxon>Basidiomycota</taxon>
        <taxon>Pucciniomycotina</taxon>
        <taxon>Pucciniomycetes</taxon>
        <taxon>Pucciniales</taxon>
        <taxon>Sphaerophragmiaceae</taxon>
        <taxon>Austropuccinia</taxon>
    </lineage>
</organism>
<proteinExistence type="predicted"/>
<evidence type="ECO:0000313" key="2">
    <source>
        <dbReference type="Proteomes" id="UP000765509"/>
    </source>
</evidence>